<accession>A0A8J6PKD8</accession>
<dbReference type="EMBL" id="JACVEL010000008">
    <property type="protein sequence ID" value="MBC9813169.1"/>
    <property type="molecule type" value="Genomic_DNA"/>
</dbReference>
<dbReference type="InterPro" id="IPR011652">
    <property type="entry name" value="MORN_2"/>
</dbReference>
<dbReference type="Pfam" id="PF07661">
    <property type="entry name" value="MORN_2"/>
    <property type="match status" value="1"/>
</dbReference>
<feature type="compositionally biased region" description="Polar residues" evidence="1">
    <location>
        <begin position="217"/>
        <end position="229"/>
    </location>
</feature>
<dbReference type="Proteomes" id="UP000652681">
    <property type="component" value="Unassembled WGS sequence"/>
</dbReference>
<sequence length="292" mass="32995">MELRSILILTLSGILYSGLSFSGVLNEQDGKTNQKDSEGRKQGKWIFFGKDRPNEGFPVEGKVEEGNYKDDRKEGTWIKYYNDGITPKLKGEYKNNRPEGEYVKLSPKGVVIEKGNFTKGKFIDSLTRYNADGSLAYQGFYNEQGNEEGKIKYYYPNGQLEFEYTAENGSPRGKAVRYYENGDTKEVLQFGDGGQMVNSEKREMVNPAVKVKDPSASKEQAPTVGTPNTKGAKFLPNGYNKVYNANQEIWQDGEFKNGRLHDGKVYEYDRDGILLKVRVFKAGVYHSDGQLN</sequence>
<keyword evidence="3" id="KW-1185">Reference proteome</keyword>
<evidence type="ECO:0000313" key="3">
    <source>
        <dbReference type="Proteomes" id="UP000652681"/>
    </source>
</evidence>
<organism evidence="2 3">
    <name type="scientific">Taishania pollutisoli</name>
    <dbReference type="NCBI Taxonomy" id="2766479"/>
    <lineage>
        <taxon>Bacteria</taxon>
        <taxon>Pseudomonadati</taxon>
        <taxon>Bacteroidota</taxon>
        <taxon>Flavobacteriia</taxon>
        <taxon>Flavobacteriales</taxon>
        <taxon>Crocinitomicaceae</taxon>
        <taxon>Taishania</taxon>
    </lineage>
</organism>
<protein>
    <recommendedName>
        <fullName evidence="4">Toxin-antitoxin system YwqK family antitoxin</fullName>
    </recommendedName>
</protein>
<dbReference type="SUPFAM" id="SSF82185">
    <property type="entry name" value="Histone H3 K4-specific methyltransferase SET7/9 N-terminal domain"/>
    <property type="match status" value="1"/>
</dbReference>
<evidence type="ECO:0000256" key="1">
    <source>
        <dbReference type="SAM" id="MobiDB-lite"/>
    </source>
</evidence>
<name>A0A8J6PKD8_9FLAO</name>
<feature type="region of interest" description="Disordered" evidence="1">
    <location>
        <begin position="209"/>
        <end position="231"/>
    </location>
</feature>
<reference evidence="2" key="1">
    <citation type="submission" date="2020-09" db="EMBL/GenBank/DDBJ databases">
        <title>Taishania pollutisoli gen. nov., sp. nov., Isolated from Tetrabromobisphenol A-Contaminated Soil.</title>
        <authorList>
            <person name="Chen Q."/>
        </authorList>
    </citation>
    <scope>NUCLEOTIDE SEQUENCE</scope>
    <source>
        <strain evidence="2">CZZ-1</strain>
    </source>
</reference>
<dbReference type="RefSeq" id="WP_163491966.1">
    <property type="nucleotide sequence ID" value="NZ_JACVEL010000008.1"/>
</dbReference>
<dbReference type="AlphaFoldDB" id="A0A8J6PKD8"/>
<evidence type="ECO:0000313" key="2">
    <source>
        <dbReference type="EMBL" id="MBC9813169.1"/>
    </source>
</evidence>
<dbReference type="Gene3D" id="2.20.110.10">
    <property type="entry name" value="Histone H3 K4-specific methyltransferase SET7/9 N-terminal domain"/>
    <property type="match status" value="3"/>
</dbReference>
<gene>
    <name evidence="2" type="ORF">H9Y05_11895</name>
</gene>
<comment type="caution">
    <text evidence="2">The sequence shown here is derived from an EMBL/GenBank/DDBJ whole genome shotgun (WGS) entry which is preliminary data.</text>
</comment>
<proteinExistence type="predicted"/>
<evidence type="ECO:0008006" key="4">
    <source>
        <dbReference type="Google" id="ProtNLM"/>
    </source>
</evidence>